<dbReference type="EMBL" id="CADCXU010027250">
    <property type="protein sequence ID" value="CAB0014109.1"/>
    <property type="molecule type" value="Genomic_DNA"/>
</dbReference>
<protein>
    <submittedName>
        <fullName evidence="1">Uncharacterized protein</fullName>
    </submittedName>
</protein>
<accession>A0A6H5HBI6</accession>
<proteinExistence type="predicted"/>
<evidence type="ECO:0000313" key="2">
    <source>
        <dbReference type="Proteomes" id="UP000479000"/>
    </source>
</evidence>
<keyword evidence="2" id="KW-1185">Reference proteome</keyword>
<organism evidence="1 2">
    <name type="scientific">Nesidiocoris tenuis</name>
    <dbReference type="NCBI Taxonomy" id="355587"/>
    <lineage>
        <taxon>Eukaryota</taxon>
        <taxon>Metazoa</taxon>
        <taxon>Ecdysozoa</taxon>
        <taxon>Arthropoda</taxon>
        <taxon>Hexapoda</taxon>
        <taxon>Insecta</taxon>
        <taxon>Pterygota</taxon>
        <taxon>Neoptera</taxon>
        <taxon>Paraneoptera</taxon>
        <taxon>Hemiptera</taxon>
        <taxon>Heteroptera</taxon>
        <taxon>Panheteroptera</taxon>
        <taxon>Cimicomorpha</taxon>
        <taxon>Miridae</taxon>
        <taxon>Dicyphina</taxon>
        <taxon>Nesidiocoris</taxon>
    </lineage>
</organism>
<dbReference type="AlphaFoldDB" id="A0A6H5HBI6"/>
<name>A0A6H5HBI6_9HEMI</name>
<evidence type="ECO:0000313" key="1">
    <source>
        <dbReference type="EMBL" id="CAB0014109.1"/>
    </source>
</evidence>
<sequence>MRTEVVVAIKKKIKSMQASGHEGHGPKVVYSMLATRPEIRVCKLCFRVLF</sequence>
<gene>
    <name evidence="1" type="ORF">NTEN_LOCUS18609</name>
</gene>
<feature type="non-terminal residue" evidence="1">
    <location>
        <position position="50"/>
    </location>
</feature>
<dbReference type="Proteomes" id="UP000479000">
    <property type="component" value="Unassembled WGS sequence"/>
</dbReference>
<reference evidence="1 2" key="1">
    <citation type="submission" date="2020-02" db="EMBL/GenBank/DDBJ databases">
        <authorList>
            <person name="Ferguson B K."/>
        </authorList>
    </citation>
    <scope>NUCLEOTIDE SEQUENCE [LARGE SCALE GENOMIC DNA]</scope>
</reference>